<dbReference type="AlphaFoldDB" id="A0A6B2RA18"/>
<feature type="coiled-coil region" evidence="4">
    <location>
        <begin position="188"/>
        <end position="215"/>
    </location>
</feature>
<comment type="catalytic activity">
    <reaction evidence="1">
        <text>ATP + protein L-histidine = ADP + protein N-phospho-L-histidine.</text>
        <dbReference type="EC" id="2.7.13.3"/>
    </reaction>
</comment>
<sequence>MIEYCRFHINPMLPILLSGISSASLAIATFYICITSTNEELKSNLFLKWISYLEIILVVFALFRMASYFSSTPIMPRQPSTAVVLLYTFFVSVNVFRYFFYLSLRISWVNPIADQANLLNKNLVKVLEDKNKLLTGLITSNRALGMSTLASSLAHQLSQPLTGINFQAEAIKRDLIKIENNQKAVSTLDKMSIELNKVTDLVKNLRKLFENQNSEFEPINLIQISEGILEIIEPTLKSNKINLVRTYHHDLVCMGDAIQIQQVLINVFNNAIDSIKSKVNTDESNSKEIRFDISQNNSFAILSIADSGSGIDPVLLQNMFELYKTTKKGGLGIGLWLSKEIMDKHQGNITAKNNPDGGAIFEICIPLAQRFSAKVHE</sequence>
<dbReference type="Gene3D" id="3.30.565.10">
    <property type="entry name" value="Histidine kinase-like ATPase, C-terminal domain"/>
    <property type="match status" value="1"/>
</dbReference>
<dbReference type="RefSeq" id="WP_163655935.1">
    <property type="nucleotide sequence ID" value="NZ_JAAGRN010000009.1"/>
</dbReference>
<keyword evidence="5" id="KW-0812">Transmembrane</keyword>
<dbReference type="SUPFAM" id="SSF47384">
    <property type="entry name" value="Homodimeric domain of signal transducing histidine kinase"/>
    <property type="match status" value="1"/>
</dbReference>
<dbReference type="EC" id="2.7.13.3" evidence="2"/>
<keyword evidence="7" id="KW-0808">Transferase</keyword>
<feature type="transmembrane region" description="Helical" evidence="5">
    <location>
        <begin position="12"/>
        <end position="34"/>
    </location>
</feature>
<comment type="caution">
    <text evidence="7">The sequence shown here is derived from an EMBL/GenBank/DDBJ whole genome shotgun (WGS) entry which is preliminary data.</text>
</comment>
<dbReference type="InterPro" id="IPR036890">
    <property type="entry name" value="HATPase_C_sf"/>
</dbReference>
<protein>
    <recommendedName>
        <fullName evidence="2">histidine kinase</fullName>
        <ecNumber evidence="2">2.7.13.3</ecNumber>
    </recommendedName>
</protein>
<feature type="transmembrane region" description="Helical" evidence="5">
    <location>
        <begin position="46"/>
        <end position="69"/>
    </location>
</feature>
<feature type="domain" description="Histidine kinase" evidence="6">
    <location>
        <begin position="152"/>
        <end position="369"/>
    </location>
</feature>
<dbReference type="Pfam" id="PF02518">
    <property type="entry name" value="HATPase_c"/>
    <property type="match status" value="1"/>
</dbReference>
<dbReference type="InterPro" id="IPR004358">
    <property type="entry name" value="Sig_transdc_His_kin-like_C"/>
</dbReference>
<dbReference type="PANTHER" id="PTHR43547:SF2">
    <property type="entry name" value="HYBRID SIGNAL TRANSDUCTION HISTIDINE KINASE C"/>
    <property type="match status" value="1"/>
</dbReference>
<proteinExistence type="predicted"/>
<keyword evidence="3" id="KW-0597">Phosphoprotein</keyword>
<evidence type="ECO:0000313" key="7">
    <source>
        <dbReference type="EMBL" id="NDY84125.1"/>
    </source>
</evidence>
<dbReference type="CDD" id="cd00082">
    <property type="entry name" value="HisKA"/>
    <property type="match status" value="1"/>
</dbReference>
<name>A0A6B2RA18_9BURK</name>
<reference evidence="7" key="1">
    <citation type="submission" date="2020-02" db="EMBL/GenBank/DDBJ databases">
        <authorList>
            <person name="Chen W.-M."/>
        </authorList>
    </citation>
    <scope>NUCLEOTIDE SEQUENCE</scope>
    <source>
        <strain evidence="7">NBD-18</strain>
    </source>
</reference>
<evidence type="ECO:0000256" key="2">
    <source>
        <dbReference type="ARBA" id="ARBA00012438"/>
    </source>
</evidence>
<keyword evidence="5" id="KW-0472">Membrane</keyword>
<evidence type="ECO:0000256" key="1">
    <source>
        <dbReference type="ARBA" id="ARBA00000085"/>
    </source>
</evidence>
<keyword evidence="7" id="KW-0418">Kinase</keyword>
<evidence type="ECO:0000256" key="5">
    <source>
        <dbReference type="SAM" id="Phobius"/>
    </source>
</evidence>
<evidence type="ECO:0000256" key="4">
    <source>
        <dbReference type="SAM" id="Coils"/>
    </source>
</evidence>
<dbReference type="SMART" id="SM00387">
    <property type="entry name" value="HATPase_c"/>
    <property type="match status" value="1"/>
</dbReference>
<dbReference type="SUPFAM" id="SSF55874">
    <property type="entry name" value="ATPase domain of HSP90 chaperone/DNA topoisomerase II/histidine kinase"/>
    <property type="match status" value="1"/>
</dbReference>
<evidence type="ECO:0000256" key="3">
    <source>
        <dbReference type="ARBA" id="ARBA00022553"/>
    </source>
</evidence>
<keyword evidence="4" id="KW-0175">Coiled coil</keyword>
<dbReference type="EMBL" id="JAAGRN010000009">
    <property type="protein sequence ID" value="NDY84125.1"/>
    <property type="molecule type" value="Genomic_DNA"/>
</dbReference>
<dbReference type="Gene3D" id="1.10.287.130">
    <property type="match status" value="1"/>
</dbReference>
<dbReference type="InterPro" id="IPR003661">
    <property type="entry name" value="HisK_dim/P_dom"/>
</dbReference>
<dbReference type="InterPro" id="IPR036097">
    <property type="entry name" value="HisK_dim/P_sf"/>
</dbReference>
<dbReference type="PROSITE" id="PS50109">
    <property type="entry name" value="HIS_KIN"/>
    <property type="match status" value="1"/>
</dbReference>
<keyword evidence="5" id="KW-1133">Transmembrane helix</keyword>
<evidence type="ECO:0000259" key="6">
    <source>
        <dbReference type="PROSITE" id="PS50109"/>
    </source>
</evidence>
<accession>A0A6B2RA18</accession>
<dbReference type="PRINTS" id="PR00344">
    <property type="entry name" value="BCTRLSENSOR"/>
</dbReference>
<gene>
    <name evidence="7" type="ORF">G3I67_12885</name>
</gene>
<feature type="transmembrane region" description="Helical" evidence="5">
    <location>
        <begin position="81"/>
        <end position="100"/>
    </location>
</feature>
<dbReference type="InterPro" id="IPR005467">
    <property type="entry name" value="His_kinase_dom"/>
</dbReference>
<organism evidence="7">
    <name type="scientific">Sheuella amnicola</name>
    <dbReference type="NCBI Taxonomy" id="2707330"/>
    <lineage>
        <taxon>Bacteria</taxon>
        <taxon>Pseudomonadati</taxon>
        <taxon>Pseudomonadota</taxon>
        <taxon>Betaproteobacteria</taxon>
        <taxon>Burkholderiales</taxon>
        <taxon>Alcaligenaceae</taxon>
        <taxon>Sheuella</taxon>
    </lineage>
</organism>
<dbReference type="InterPro" id="IPR003594">
    <property type="entry name" value="HATPase_dom"/>
</dbReference>
<dbReference type="PANTHER" id="PTHR43547">
    <property type="entry name" value="TWO-COMPONENT HISTIDINE KINASE"/>
    <property type="match status" value="1"/>
</dbReference>
<dbReference type="GO" id="GO:0000155">
    <property type="term" value="F:phosphorelay sensor kinase activity"/>
    <property type="evidence" value="ECO:0007669"/>
    <property type="project" value="InterPro"/>
</dbReference>